<dbReference type="InterPro" id="IPR001254">
    <property type="entry name" value="Trypsin_dom"/>
</dbReference>
<dbReference type="InterPro" id="IPR043504">
    <property type="entry name" value="Peptidase_S1_PA_chymotrypsin"/>
</dbReference>
<dbReference type="InterPro" id="IPR051333">
    <property type="entry name" value="CLIP_Serine_Protease"/>
</dbReference>
<dbReference type="PANTHER" id="PTHR24260:SF136">
    <property type="entry name" value="GH08193P-RELATED"/>
    <property type="match status" value="1"/>
</dbReference>
<sequence length="331" mass="36189">MLLSLAFLLFATPTALGKKLTDEENENREKFCGRYVPGYQSAAGEEDQFKSLYGRPVEEVVPWAVAIHLLDDQGRSSFRGTGTLISPRHVLTATHLLEPEPDCKRGKIVGVKFSAKDFAVVMNVTCAVRAACEKLGRQDQFVIHTVANIYSFPGFLGAKCPSMIAYGDISIFELENDIPFGPTVYPACVPRTSDPVGLEDKLNIFGFGSDPADKEWQRSGIMKTFPSMKKECTSGDLNTTGVFCSESAKKELACSGDSGSGIVRKRPGKPTVEVVGILSGGRNCIDLLKEHEIQQRYGRLMTTAQDYLVEVSYFLTFICNASGVCPVENEA</sequence>
<accession>A0A8S1H358</accession>
<keyword evidence="4" id="KW-1185">Reference proteome</keyword>
<feature type="chain" id="PRO_5035798925" description="Peptidase S1 domain-containing protein" evidence="1">
    <location>
        <begin position="18"/>
        <end position="331"/>
    </location>
</feature>
<dbReference type="Pfam" id="PF00089">
    <property type="entry name" value="Trypsin"/>
    <property type="match status" value="1"/>
</dbReference>
<dbReference type="GO" id="GO:0004252">
    <property type="term" value="F:serine-type endopeptidase activity"/>
    <property type="evidence" value="ECO:0007669"/>
    <property type="project" value="InterPro"/>
</dbReference>
<dbReference type="InterPro" id="IPR009003">
    <property type="entry name" value="Peptidase_S1_PA"/>
</dbReference>
<evidence type="ECO:0000313" key="4">
    <source>
        <dbReference type="Proteomes" id="UP000835052"/>
    </source>
</evidence>
<reference evidence="3" key="1">
    <citation type="submission" date="2020-10" db="EMBL/GenBank/DDBJ databases">
        <authorList>
            <person name="Kikuchi T."/>
        </authorList>
    </citation>
    <scope>NUCLEOTIDE SEQUENCE</scope>
    <source>
        <strain evidence="3">NKZ352</strain>
    </source>
</reference>
<proteinExistence type="predicted"/>
<keyword evidence="1" id="KW-0732">Signal</keyword>
<dbReference type="EMBL" id="CAJGYM010000014">
    <property type="protein sequence ID" value="CAD6190149.1"/>
    <property type="molecule type" value="Genomic_DNA"/>
</dbReference>
<evidence type="ECO:0000256" key="1">
    <source>
        <dbReference type="SAM" id="SignalP"/>
    </source>
</evidence>
<dbReference type="PANTHER" id="PTHR24260">
    <property type="match status" value="1"/>
</dbReference>
<dbReference type="SUPFAM" id="SSF50494">
    <property type="entry name" value="Trypsin-like serine proteases"/>
    <property type="match status" value="1"/>
</dbReference>
<feature type="signal peptide" evidence="1">
    <location>
        <begin position="1"/>
        <end position="17"/>
    </location>
</feature>
<protein>
    <recommendedName>
        <fullName evidence="2">Peptidase S1 domain-containing protein</fullName>
    </recommendedName>
</protein>
<dbReference type="Gene3D" id="2.40.10.10">
    <property type="entry name" value="Trypsin-like serine proteases"/>
    <property type="match status" value="1"/>
</dbReference>
<dbReference type="PROSITE" id="PS50240">
    <property type="entry name" value="TRYPSIN_DOM"/>
    <property type="match status" value="1"/>
</dbReference>
<feature type="domain" description="Peptidase S1" evidence="2">
    <location>
        <begin position="35"/>
        <end position="323"/>
    </location>
</feature>
<dbReference type="GO" id="GO:0006508">
    <property type="term" value="P:proteolysis"/>
    <property type="evidence" value="ECO:0007669"/>
    <property type="project" value="InterPro"/>
</dbReference>
<comment type="caution">
    <text evidence="3">The sequence shown here is derived from an EMBL/GenBank/DDBJ whole genome shotgun (WGS) entry which is preliminary data.</text>
</comment>
<evidence type="ECO:0000313" key="3">
    <source>
        <dbReference type="EMBL" id="CAD6190149.1"/>
    </source>
</evidence>
<gene>
    <name evidence="3" type="ORF">CAUJ_LOCUS6068</name>
</gene>
<dbReference type="OrthoDB" id="5811817at2759"/>
<dbReference type="Proteomes" id="UP000835052">
    <property type="component" value="Unassembled WGS sequence"/>
</dbReference>
<dbReference type="SMART" id="SM00020">
    <property type="entry name" value="Tryp_SPc"/>
    <property type="match status" value="1"/>
</dbReference>
<evidence type="ECO:0000259" key="2">
    <source>
        <dbReference type="PROSITE" id="PS50240"/>
    </source>
</evidence>
<name>A0A8S1H358_9PELO</name>
<dbReference type="AlphaFoldDB" id="A0A8S1H358"/>
<organism evidence="3 4">
    <name type="scientific">Caenorhabditis auriculariae</name>
    <dbReference type="NCBI Taxonomy" id="2777116"/>
    <lineage>
        <taxon>Eukaryota</taxon>
        <taxon>Metazoa</taxon>
        <taxon>Ecdysozoa</taxon>
        <taxon>Nematoda</taxon>
        <taxon>Chromadorea</taxon>
        <taxon>Rhabditida</taxon>
        <taxon>Rhabditina</taxon>
        <taxon>Rhabditomorpha</taxon>
        <taxon>Rhabditoidea</taxon>
        <taxon>Rhabditidae</taxon>
        <taxon>Peloderinae</taxon>
        <taxon>Caenorhabditis</taxon>
    </lineage>
</organism>